<dbReference type="SUPFAM" id="SSF49299">
    <property type="entry name" value="PKD domain"/>
    <property type="match status" value="2"/>
</dbReference>
<keyword evidence="1" id="KW-1133">Transmembrane helix</keyword>
<evidence type="ECO:0000259" key="2">
    <source>
        <dbReference type="PROSITE" id="PS50093"/>
    </source>
</evidence>
<dbReference type="EMBL" id="JBHMFC010000016">
    <property type="protein sequence ID" value="MFB9056266.1"/>
    <property type="molecule type" value="Genomic_DNA"/>
</dbReference>
<dbReference type="InterPro" id="IPR000601">
    <property type="entry name" value="PKD_dom"/>
</dbReference>
<evidence type="ECO:0000313" key="4">
    <source>
        <dbReference type="Proteomes" id="UP001589585"/>
    </source>
</evidence>
<keyword evidence="1" id="KW-0812">Transmembrane</keyword>
<dbReference type="Gene3D" id="2.60.40.10">
    <property type="entry name" value="Immunoglobulins"/>
    <property type="match status" value="2"/>
</dbReference>
<feature type="domain" description="PKD" evidence="2">
    <location>
        <begin position="144"/>
        <end position="188"/>
    </location>
</feature>
<dbReference type="InterPro" id="IPR035986">
    <property type="entry name" value="PKD_dom_sf"/>
</dbReference>
<proteinExistence type="predicted"/>
<accession>A0ABV5FA20</accession>
<name>A0ABV5FA20_9FLAO</name>
<dbReference type="InterPro" id="IPR013783">
    <property type="entry name" value="Ig-like_fold"/>
</dbReference>
<protein>
    <submittedName>
        <fullName evidence="3">PKD domain-containing protein</fullName>
    </submittedName>
</protein>
<evidence type="ECO:0000256" key="1">
    <source>
        <dbReference type="SAM" id="Phobius"/>
    </source>
</evidence>
<sequence length="312" mass="36332">MTNKNKILLLTALLLASLLIIFFSFYQFNSKLKNLDFHIFDSNDNNHYEQNEVLEFFINDSSAIRDKTLIWHFGNGDTLRRNQNIKYKYKEPGKYLVTVNIDNTNKISKYIKVISTKERNVIDSIPKLFGPDDGYVGEELVFTSQGPGIETWYWEFGETGSVDSYEKQTVYVYTDPGVYNVKLTTNTTQYPLYHTIRIMSRFEKFEGMVTQDSLALAENDIKKHLQALADTDVSDRKTFNELFNYIKNTYTCGAANEVVVVINDNKYNDLYSFCQGLHYLDSKRNQKININKIELETFKCIKRINVTQSMLK</sequence>
<keyword evidence="4" id="KW-1185">Reference proteome</keyword>
<organism evidence="3 4">
    <name type="scientific">Mariniflexile ostreae</name>
    <dbReference type="NCBI Taxonomy" id="1520892"/>
    <lineage>
        <taxon>Bacteria</taxon>
        <taxon>Pseudomonadati</taxon>
        <taxon>Bacteroidota</taxon>
        <taxon>Flavobacteriia</taxon>
        <taxon>Flavobacteriales</taxon>
        <taxon>Flavobacteriaceae</taxon>
        <taxon>Mariniflexile</taxon>
    </lineage>
</organism>
<dbReference type="Proteomes" id="UP001589585">
    <property type="component" value="Unassembled WGS sequence"/>
</dbReference>
<evidence type="ECO:0000313" key="3">
    <source>
        <dbReference type="EMBL" id="MFB9056266.1"/>
    </source>
</evidence>
<dbReference type="Pfam" id="PF00801">
    <property type="entry name" value="PKD"/>
    <property type="match status" value="1"/>
</dbReference>
<feature type="domain" description="PKD" evidence="2">
    <location>
        <begin position="71"/>
        <end position="104"/>
    </location>
</feature>
<dbReference type="PROSITE" id="PS50093">
    <property type="entry name" value="PKD"/>
    <property type="match status" value="2"/>
</dbReference>
<reference evidence="3 4" key="1">
    <citation type="submission" date="2024-09" db="EMBL/GenBank/DDBJ databases">
        <authorList>
            <person name="Sun Q."/>
            <person name="Mori K."/>
        </authorList>
    </citation>
    <scope>NUCLEOTIDE SEQUENCE [LARGE SCALE GENOMIC DNA]</scope>
    <source>
        <strain evidence="3 4">CECT 8622</strain>
    </source>
</reference>
<gene>
    <name evidence="3" type="ORF">ACFFU9_05865</name>
</gene>
<comment type="caution">
    <text evidence="3">The sequence shown here is derived from an EMBL/GenBank/DDBJ whole genome shotgun (WGS) entry which is preliminary data.</text>
</comment>
<dbReference type="RefSeq" id="WP_379860462.1">
    <property type="nucleotide sequence ID" value="NZ_JBHMFC010000016.1"/>
</dbReference>
<dbReference type="CDD" id="cd00146">
    <property type="entry name" value="PKD"/>
    <property type="match status" value="2"/>
</dbReference>
<feature type="transmembrane region" description="Helical" evidence="1">
    <location>
        <begin position="7"/>
        <end position="26"/>
    </location>
</feature>
<keyword evidence="1" id="KW-0472">Membrane</keyword>